<feature type="domain" description="Solute-binding protein family 3/N-terminal" evidence="6">
    <location>
        <begin position="57"/>
        <end position="287"/>
    </location>
</feature>
<proteinExistence type="inferred from homology"/>
<evidence type="ECO:0000256" key="4">
    <source>
        <dbReference type="RuleBase" id="RU003744"/>
    </source>
</evidence>
<comment type="caution">
    <text evidence="7">The sequence shown here is derived from an EMBL/GenBank/DDBJ whole genome shotgun (WGS) entry which is preliminary data.</text>
</comment>
<organism evidence="7 8">
    <name type="scientific">Caballeronia udeis</name>
    <dbReference type="NCBI Taxonomy" id="1232866"/>
    <lineage>
        <taxon>Bacteria</taxon>
        <taxon>Pseudomonadati</taxon>
        <taxon>Pseudomonadota</taxon>
        <taxon>Betaproteobacteria</taxon>
        <taxon>Burkholderiales</taxon>
        <taxon>Burkholderiaceae</taxon>
        <taxon>Caballeronia</taxon>
    </lineage>
</organism>
<dbReference type="Gene3D" id="3.40.190.10">
    <property type="entry name" value="Periplasmic binding protein-like II"/>
    <property type="match status" value="2"/>
</dbReference>
<reference evidence="7 8" key="2">
    <citation type="submission" date="2024-11" db="EMBL/GenBank/DDBJ databases">
        <title>Using genomics to understand microbial adaptation to soil warming.</title>
        <authorList>
            <person name="Deangelis K.M. PhD."/>
        </authorList>
    </citation>
    <scope>NUCLEOTIDE SEQUENCE [LARGE SCALE GENOMIC DNA]</scope>
    <source>
        <strain evidence="7 8">GAS97</strain>
    </source>
</reference>
<reference evidence="7 8" key="1">
    <citation type="submission" date="2024-10" db="EMBL/GenBank/DDBJ databases">
        <authorList>
            <person name="Deangelis K."/>
            <person name="Huntemann M."/>
            <person name="Clum A."/>
            <person name="Wang J."/>
            <person name="Palaniappan K."/>
            <person name="Ritter S."/>
            <person name="Chen I.-M."/>
            <person name="Stamatis D."/>
            <person name="Reddy T."/>
            <person name="O'Malley R."/>
            <person name="Daum C."/>
            <person name="Ng V."/>
            <person name="Ivanova N."/>
            <person name="Kyrpides N."/>
            <person name="Woyke T."/>
        </authorList>
    </citation>
    <scope>NUCLEOTIDE SEQUENCE [LARGE SCALE GENOMIC DNA]</scope>
    <source>
        <strain evidence="7 8">GAS97</strain>
    </source>
</reference>
<dbReference type="Pfam" id="PF00497">
    <property type="entry name" value="SBP_bac_3"/>
    <property type="match status" value="1"/>
</dbReference>
<evidence type="ECO:0000256" key="3">
    <source>
        <dbReference type="ARBA" id="ARBA00022729"/>
    </source>
</evidence>
<evidence type="ECO:0000313" key="7">
    <source>
        <dbReference type="EMBL" id="MFK4445701.1"/>
    </source>
</evidence>
<dbReference type="Proteomes" id="UP001620514">
    <property type="component" value="Unassembled WGS sequence"/>
</dbReference>
<dbReference type="InterPro" id="IPR018313">
    <property type="entry name" value="SBP_3_CS"/>
</dbReference>
<evidence type="ECO:0000256" key="5">
    <source>
        <dbReference type="SAM" id="SignalP"/>
    </source>
</evidence>
<dbReference type="PANTHER" id="PTHR35936:SF17">
    <property type="entry name" value="ARGININE-BINDING EXTRACELLULAR PROTEIN ARTP"/>
    <property type="match status" value="1"/>
</dbReference>
<accession>A0ABW8MPT4</accession>
<comment type="subcellular location">
    <subcellularLocation>
        <location evidence="1">Cell envelope</location>
    </subcellularLocation>
</comment>
<evidence type="ECO:0000259" key="6">
    <source>
        <dbReference type="SMART" id="SM00062"/>
    </source>
</evidence>
<sequence length="299" mass="32447">MATVFPRLSGPFRQPHVQATFMMNSLFRRTLVTLAFSAVSLGSSLALAQTPVGGNGTLTAAIVPNYPPFEYKDPATDELTGFDVDLGVALAAKMGVKLKWEETNFDQMMSALTTHRVDVILSGMTDLPTRRDAVNFLDYIKSGPQFYTLRTHAGDFPSIESVCGKHVGTSRRTSWPDDIKTWSDEHCVKAGKPAVVVVGTDGSADARLQLRQGRIDAAVQGGETLPYQNTLEKDAYAPIGQPFMSQYTAIGMAKSSPALNDTISQAFGKLIADGTYAKILKKWGLQEHAVSKVIINSQE</sequence>
<gene>
    <name evidence="7" type="ORF">ABH943_005733</name>
</gene>
<feature type="chain" id="PRO_5046481433" evidence="5">
    <location>
        <begin position="49"/>
        <end position="299"/>
    </location>
</feature>
<dbReference type="PANTHER" id="PTHR35936">
    <property type="entry name" value="MEMBRANE-BOUND LYTIC MUREIN TRANSGLYCOSYLASE F"/>
    <property type="match status" value="1"/>
</dbReference>
<evidence type="ECO:0000313" key="8">
    <source>
        <dbReference type="Proteomes" id="UP001620514"/>
    </source>
</evidence>
<protein>
    <submittedName>
        <fullName evidence="7">Polar amino acid transport system substrate-binding protein</fullName>
    </submittedName>
</protein>
<name>A0ABW8MPT4_9BURK</name>
<dbReference type="InterPro" id="IPR001638">
    <property type="entry name" value="Solute-binding_3/MltF_N"/>
</dbReference>
<keyword evidence="8" id="KW-1185">Reference proteome</keyword>
<dbReference type="CDD" id="cd01004">
    <property type="entry name" value="PBP2_MidA_like"/>
    <property type="match status" value="1"/>
</dbReference>
<dbReference type="EMBL" id="JBIYDN010000021">
    <property type="protein sequence ID" value="MFK4445701.1"/>
    <property type="molecule type" value="Genomic_DNA"/>
</dbReference>
<feature type="signal peptide" evidence="5">
    <location>
        <begin position="1"/>
        <end position="48"/>
    </location>
</feature>
<evidence type="ECO:0000256" key="1">
    <source>
        <dbReference type="ARBA" id="ARBA00004196"/>
    </source>
</evidence>
<comment type="similarity">
    <text evidence="2 4">Belongs to the bacterial solute-binding protein 3 family.</text>
</comment>
<evidence type="ECO:0000256" key="2">
    <source>
        <dbReference type="ARBA" id="ARBA00010333"/>
    </source>
</evidence>
<dbReference type="SUPFAM" id="SSF53850">
    <property type="entry name" value="Periplasmic binding protein-like II"/>
    <property type="match status" value="1"/>
</dbReference>
<dbReference type="PROSITE" id="PS01039">
    <property type="entry name" value="SBP_BACTERIAL_3"/>
    <property type="match status" value="1"/>
</dbReference>
<keyword evidence="3 5" id="KW-0732">Signal</keyword>
<dbReference type="SMART" id="SM00062">
    <property type="entry name" value="PBPb"/>
    <property type="match status" value="1"/>
</dbReference>